<feature type="compositionally biased region" description="Polar residues" evidence="1">
    <location>
        <begin position="1"/>
        <end position="10"/>
    </location>
</feature>
<comment type="caution">
    <text evidence="2">The sequence shown here is derived from an EMBL/GenBank/DDBJ whole genome shotgun (WGS) entry which is preliminary data.</text>
</comment>
<name>A0A834B9Y3_9CHIR</name>
<gene>
    <name evidence="2" type="ORF">HJG60_009769</name>
</gene>
<evidence type="ECO:0000256" key="1">
    <source>
        <dbReference type="SAM" id="MobiDB-lite"/>
    </source>
</evidence>
<dbReference type="EMBL" id="JABVXQ010000002">
    <property type="protein sequence ID" value="KAF6125249.1"/>
    <property type="molecule type" value="Genomic_DNA"/>
</dbReference>
<accession>A0A834B9Y3</accession>
<organism evidence="2 3">
    <name type="scientific">Phyllostomus discolor</name>
    <name type="common">pale spear-nosed bat</name>
    <dbReference type="NCBI Taxonomy" id="89673"/>
    <lineage>
        <taxon>Eukaryota</taxon>
        <taxon>Metazoa</taxon>
        <taxon>Chordata</taxon>
        <taxon>Craniata</taxon>
        <taxon>Vertebrata</taxon>
        <taxon>Euteleostomi</taxon>
        <taxon>Mammalia</taxon>
        <taxon>Eutheria</taxon>
        <taxon>Laurasiatheria</taxon>
        <taxon>Chiroptera</taxon>
        <taxon>Yangochiroptera</taxon>
        <taxon>Phyllostomidae</taxon>
        <taxon>Phyllostominae</taxon>
        <taxon>Phyllostomus</taxon>
    </lineage>
</organism>
<dbReference type="AlphaFoldDB" id="A0A834B9Y3"/>
<protein>
    <submittedName>
        <fullName evidence="2">Uncharacterized protein</fullName>
    </submittedName>
</protein>
<reference evidence="2 3" key="1">
    <citation type="journal article" date="2020" name="Nature">
        <title>Six reference-quality genomes reveal evolution of bat adaptations.</title>
        <authorList>
            <person name="Jebb D."/>
            <person name="Huang Z."/>
            <person name="Pippel M."/>
            <person name="Hughes G.M."/>
            <person name="Lavrichenko K."/>
            <person name="Devanna P."/>
            <person name="Winkler S."/>
            <person name="Jermiin L.S."/>
            <person name="Skirmuntt E.C."/>
            <person name="Katzourakis A."/>
            <person name="Burkitt-Gray L."/>
            <person name="Ray D.A."/>
            <person name="Sullivan K.A.M."/>
            <person name="Roscito J.G."/>
            <person name="Kirilenko B.M."/>
            <person name="Davalos L.M."/>
            <person name="Corthals A.P."/>
            <person name="Power M.L."/>
            <person name="Jones G."/>
            <person name="Ransome R.D."/>
            <person name="Dechmann D.K.N."/>
            <person name="Locatelli A.G."/>
            <person name="Puechmaille S.J."/>
            <person name="Fedrigo O."/>
            <person name="Jarvis E.D."/>
            <person name="Hiller M."/>
            <person name="Vernes S.C."/>
            <person name="Myers E.W."/>
            <person name="Teeling E.C."/>
        </authorList>
    </citation>
    <scope>NUCLEOTIDE SEQUENCE [LARGE SCALE GENOMIC DNA]</scope>
    <source>
        <strain evidence="2">Bat1K_MPI-CBG_1</strain>
    </source>
</reference>
<feature type="compositionally biased region" description="Basic residues" evidence="1">
    <location>
        <begin position="99"/>
        <end position="108"/>
    </location>
</feature>
<sequence length="177" mass="19416">MAQRRSSTPYGDSGETMERNRVRRRGPPSLPRADTRVRPCQALPTSRKTLGKLVWQQSRAPRAGPRLAGDGQPKARAATGAWRPSSRFTPVASGLGKIPQRRRRRTHRHQEQASTESLAPHPSTRHSTPHSPPPERPRGTHPKRSPLSDPVVRLACHCVQTLAFVGMGVGRGAGACR</sequence>
<evidence type="ECO:0000313" key="3">
    <source>
        <dbReference type="Proteomes" id="UP000664940"/>
    </source>
</evidence>
<proteinExistence type="predicted"/>
<evidence type="ECO:0000313" key="2">
    <source>
        <dbReference type="EMBL" id="KAF6125249.1"/>
    </source>
</evidence>
<dbReference type="Proteomes" id="UP000664940">
    <property type="component" value="Unassembled WGS sequence"/>
</dbReference>
<feature type="region of interest" description="Disordered" evidence="1">
    <location>
        <begin position="1"/>
        <end position="148"/>
    </location>
</feature>